<evidence type="ECO:0000256" key="12">
    <source>
        <dbReference type="ARBA" id="ARBA00022840"/>
    </source>
</evidence>
<evidence type="ECO:0000256" key="9">
    <source>
        <dbReference type="ARBA" id="ARBA00022741"/>
    </source>
</evidence>
<keyword evidence="15" id="KW-0902">Two-component regulatory system</keyword>
<evidence type="ECO:0000256" key="4">
    <source>
        <dbReference type="ARBA" id="ARBA00004429"/>
    </source>
</evidence>
<dbReference type="InterPro" id="IPR036097">
    <property type="entry name" value="HisK_dim/P_sf"/>
</dbReference>
<keyword evidence="17" id="KW-0843">Virulence</keyword>
<evidence type="ECO:0000313" key="24">
    <source>
        <dbReference type="EMBL" id="VCU68130.1"/>
    </source>
</evidence>
<keyword evidence="12" id="KW-0067">ATP-binding</keyword>
<evidence type="ECO:0000256" key="21">
    <source>
        <dbReference type="SAM" id="Phobius"/>
    </source>
</evidence>
<keyword evidence="6" id="KW-1003">Cell membrane</keyword>
<feature type="domain" description="HAMP" evidence="23">
    <location>
        <begin position="190"/>
        <end position="245"/>
    </location>
</feature>
<dbReference type="OrthoDB" id="9804645at2"/>
<dbReference type="InterPro" id="IPR004358">
    <property type="entry name" value="Sig_transdc_His_kin-like_C"/>
</dbReference>
<dbReference type="SUPFAM" id="SSF47384">
    <property type="entry name" value="Homodimeric domain of signal transducing histidine kinase"/>
    <property type="match status" value="1"/>
</dbReference>
<feature type="transmembrane region" description="Helical" evidence="21">
    <location>
        <begin position="171"/>
        <end position="189"/>
    </location>
</feature>
<evidence type="ECO:0000256" key="19">
    <source>
        <dbReference type="ARBA" id="ARBA00040454"/>
    </source>
</evidence>
<dbReference type="Proteomes" id="UP000277294">
    <property type="component" value="Unassembled WGS sequence"/>
</dbReference>
<dbReference type="SMART" id="SM00304">
    <property type="entry name" value="HAMP"/>
    <property type="match status" value="1"/>
</dbReference>
<evidence type="ECO:0000256" key="18">
    <source>
        <dbReference type="ARBA" id="ARBA00023211"/>
    </source>
</evidence>
<keyword evidence="18" id="KW-0464">Manganese</keyword>
<evidence type="ECO:0000256" key="16">
    <source>
        <dbReference type="ARBA" id="ARBA00023016"/>
    </source>
</evidence>
<sequence>MKSLFLRIFLSFWIAMGLILAGGMAIVGTVLAYHVKKLYDVNPDDLTREARAAALQGEAALREWVLRLHRRHPALGAYIVDTQDREIAGQTLSALSADRLGFYRARAPLRIAQAQQRAEATAEPPSEASAYRPSWWNIRRIVLEDGTRYELLFDPFALSELDVFDHPQTSWFLLLFCFAVSAPICWLLARNISGPVGLLRDGVRKLAFGDLAARAEPGLDRRSDELGMLARDFNTMADRIHGLVVLKERLLRDVSHELRSPLARLRVALDLARRGGPRQATQLDRIERECERLDQMIGQILEVARLRGQPPHEMEDVVLGELVREVVENARFEAQAKQLRIRAAGCDSAAAVRADRAELASALDNVLRNALRFSPRGGEVDVTLTQADGTLRIAVADRGPGVPAAVLPHLFEAFFRLGDARDRESGGTGLGLAITAAAMRRHGGRAEAALRPGGGLLVSLHLPMAI</sequence>
<dbReference type="PRINTS" id="PR00344">
    <property type="entry name" value="BCTRLSENSOR"/>
</dbReference>
<keyword evidence="21" id="KW-1133">Transmembrane helix</keyword>
<evidence type="ECO:0000256" key="5">
    <source>
        <dbReference type="ARBA" id="ARBA00012438"/>
    </source>
</evidence>
<keyword evidence="9" id="KW-0547">Nucleotide-binding</keyword>
<evidence type="ECO:0000256" key="1">
    <source>
        <dbReference type="ARBA" id="ARBA00000085"/>
    </source>
</evidence>
<evidence type="ECO:0000256" key="13">
    <source>
        <dbReference type="ARBA" id="ARBA00022842"/>
    </source>
</evidence>
<dbReference type="InterPro" id="IPR005467">
    <property type="entry name" value="His_kinase_dom"/>
</dbReference>
<dbReference type="GO" id="GO:0005524">
    <property type="term" value="F:ATP binding"/>
    <property type="evidence" value="ECO:0007669"/>
    <property type="project" value="UniProtKB-KW"/>
</dbReference>
<dbReference type="InterPro" id="IPR003661">
    <property type="entry name" value="HisK_dim/P_dom"/>
</dbReference>
<evidence type="ECO:0000256" key="2">
    <source>
        <dbReference type="ARBA" id="ARBA00001936"/>
    </source>
</evidence>
<comment type="cofactor">
    <cofactor evidence="2">
        <name>Mn(2+)</name>
        <dbReference type="ChEBI" id="CHEBI:29035"/>
    </cofactor>
</comment>
<feature type="domain" description="Histidine kinase" evidence="22">
    <location>
        <begin position="253"/>
        <end position="466"/>
    </location>
</feature>
<dbReference type="InterPro" id="IPR050980">
    <property type="entry name" value="2C_sensor_his_kinase"/>
</dbReference>
<keyword evidence="14" id="KW-0904">Protein phosphatase</keyword>
<dbReference type="CDD" id="cd06225">
    <property type="entry name" value="HAMP"/>
    <property type="match status" value="1"/>
</dbReference>
<dbReference type="SUPFAM" id="SSF55874">
    <property type="entry name" value="ATPase domain of HSP90 chaperone/DNA topoisomerase II/histidine kinase"/>
    <property type="match status" value="1"/>
</dbReference>
<keyword evidence="7" id="KW-0597">Phosphoprotein</keyword>
<keyword evidence="21" id="KW-0812">Transmembrane</keyword>
<keyword evidence="25" id="KW-1185">Reference proteome</keyword>
<keyword evidence="16" id="KW-0346">Stress response</keyword>
<gene>
    <name evidence="24" type="primary">cpxA</name>
    <name evidence="24" type="ORF">PIGHUM_00180</name>
</gene>
<dbReference type="Pfam" id="PF00512">
    <property type="entry name" value="HisKA"/>
    <property type="match status" value="1"/>
</dbReference>
<dbReference type="PANTHER" id="PTHR44936:SF9">
    <property type="entry name" value="SENSOR PROTEIN CREC"/>
    <property type="match status" value="1"/>
</dbReference>
<evidence type="ECO:0000256" key="14">
    <source>
        <dbReference type="ARBA" id="ARBA00022912"/>
    </source>
</evidence>
<name>A0A3P4AXL6_9BURK</name>
<keyword evidence="13" id="KW-0460">Magnesium</keyword>
<organism evidence="24 25">
    <name type="scientific">Pigmentiphaga humi</name>
    <dbReference type="NCBI Taxonomy" id="2478468"/>
    <lineage>
        <taxon>Bacteria</taxon>
        <taxon>Pseudomonadati</taxon>
        <taxon>Pseudomonadota</taxon>
        <taxon>Betaproteobacteria</taxon>
        <taxon>Burkholderiales</taxon>
        <taxon>Alcaligenaceae</taxon>
        <taxon>Pigmentiphaga</taxon>
    </lineage>
</organism>
<evidence type="ECO:0000256" key="11">
    <source>
        <dbReference type="ARBA" id="ARBA00022801"/>
    </source>
</evidence>
<dbReference type="PANTHER" id="PTHR44936">
    <property type="entry name" value="SENSOR PROTEIN CREC"/>
    <property type="match status" value="1"/>
</dbReference>
<evidence type="ECO:0000259" key="23">
    <source>
        <dbReference type="PROSITE" id="PS50885"/>
    </source>
</evidence>
<comment type="catalytic activity">
    <reaction evidence="1">
        <text>ATP + protein L-histidine = ADP + protein N-phospho-L-histidine.</text>
        <dbReference type="EC" id="2.7.13.3"/>
    </reaction>
</comment>
<dbReference type="Pfam" id="PF00672">
    <property type="entry name" value="HAMP"/>
    <property type="match status" value="1"/>
</dbReference>
<evidence type="ECO:0000256" key="17">
    <source>
        <dbReference type="ARBA" id="ARBA00023026"/>
    </source>
</evidence>
<evidence type="ECO:0000256" key="3">
    <source>
        <dbReference type="ARBA" id="ARBA00001946"/>
    </source>
</evidence>
<dbReference type="PROSITE" id="PS50885">
    <property type="entry name" value="HAMP"/>
    <property type="match status" value="1"/>
</dbReference>
<evidence type="ECO:0000256" key="6">
    <source>
        <dbReference type="ARBA" id="ARBA00022475"/>
    </source>
</evidence>
<comment type="subcellular location">
    <subcellularLocation>
        <location evidence="4">Cell inner membrane</location>
        <topology evidence="4">Multi-pass membrane protein</topology>
    </subcellularLocation>
</comment>
<proteinExistence type="predicted"/>
<comment type="cofactor">
    <cofactor evidence="3">
        <name>Mg(2+)</name>
        <dbReference type="ChEBI" id="CHEBI:18420"/>
    </cofactor>
</comment>
<dbReference type="RefSeq" id="WP_124077368.1">
    <property type="nucleotide sequence ID" value="NZ_UWPJ01000005.1"/>
</dbReference>
<dbReference type="CDD" id="cd00082">
    <property type="entry name" value="HisKA"/>
    <property type="match status" value="1"/>
</dbReference>
<dbReference type="GO" id="GO:0004721">
    <property type="term" value="F:phosphoprotein phosphatase activity"/>
    <property type="evidence" value="ECO:0007669"/>
    <property type="project" value="UniProtKB-KW"/>
</dbReference>
<dbReference type="GO" id="GO:0005886">
    <property type="term" value="C:plasma membrane"/>
    <property type="evidence" value="ECO:0007669"/>
    <property type="project" value="UniProtKB-SubCell"/>
</dbReference>
<reference evidence="24 25" key="1">
    <citation type="submission" date="2018-10" db="EMBL/GenBank/DDBJ databases">
        <authorList>
            <person name="Criscuolo A."/>
        </authorList>
    </citation>
    <scope>NUCLEOTIDE SEQUENCE [LARGE SCALE GENOMIC DNA]</scope>
    <source>
        <strain evidence="24">DnA1</strain>
    </source>
</reference>
<dbReference type="SUPFAM" id="SSF158472">
    <property type="entry name" value="HAMP domain-like"/>
    <property type="match status" value="1"/>
</dbReference>
<dbReference type="AlphaFoldDB" id="A0A3P4AXL6"/>
<evidence type="ECO:0000256" key="10">
    <source>
        <dbReference type="ARBA" id="ARBA00022777"/>
    </source>
</evidence>
<dbReference type="FunFam" id="3.30.565.10:FF:000006">
    <property type="entry name" value="Sensor histidine kinase WalK"/>
    <property type="match status" value="1"/>
</dbReference>
<accession>A0A3P4AXL6</accession>
<evidence type="ECO:0000256" key="7">
    <source>
        <dbReference type="ARBA" id="ARBA00022553"/>
    </source>
</evidence>
<keyword evidence="21" id="KW-0472">Membrane</keyword>
<dbReference type="PROSITE" id="PS50109">
    <property type="entry name" value="HIS_KIN"/>
    <property type="match status" value="1"/>
</dbReference>
<dbReference type="SMART" id="SM00388">
    <property type="entry name" value="HisKA"/>
    <property type="match status" value="1"/>
</dbReference>
<keyword evidence="8 24" id="KW-0808">Transferase</keyword>
<keyword evidence="11" id="KW-0378">Hydrolase</keyword>
<evidence type="ECO:0000259" key="22">
    <source>
        <dbReference type="PROSITE" id="PS50109"/>
    </source>
</evidence>
<protein>
    <recommendedName>
        <fullName evidence="19">Signal transduction histidine-protein kinase/phosphatase MprB</fullName>
        <ecNumber evidence="5">2.7.13.3</ecNumber>
    </recommendedName>
    <alternativeName>
        <fullName evidence="20">Mycobacterial persistence regulator B</fullName>
    </alternativeName>
</protein>
<evidence type="ECO:0000256" key="20">
    <source>
        <dbReference type="ARBA" id="ARBA00041776"/>
    </source>
</evidence>
<evidence type="ECO:0000256" key="8">
    <source>
        <dbReference type="ARBA" id="ARBA00022679"/>
    </source>
</evidence>
<dbReference type="EC" id="2.7.13.3" evidence="5"/>
<dbReference type="Pfam" id="PF02518">
    <property type="entry name" value="HATPase_c"/>
    <property type="match status" value="1"/>
</dbReference>
<keyword evidence="10" id="KW-0418">Kinase</keyword>
<dbReference type="EMBL" id="UWPJ01000005">
    <property type="protein sequence ID" value="VCU68130.1"/>
    <property type="molecule type" value="Genomic_DNA"/>
</dbReference>
<dbReference type="InterPro" id="IPR036890">
    <property type="entry name" value="HATPase_C_sf"/>
</dbReference>
<dbReference type="Gene3D" id="3.30.565.10">
    <property type="entry name" value="Histidine kinase-like ATPase, C-terminal domain"/>
    <property type="match status" value="1"/>
</dbReference>
<dbReference type="InterPro" id="IPR003594">
    <property type="entry name" value="HATPase_dom"/>
</dbReference>
<evidence type="ECO:0000313" key="25">
    <source>
        <dbReference type="Proteomes" id="UP000277294"/>
    </source>
</evidence>
<evidence type="ECO:0000256" key="15">
    <source>
        <dbReference type="ARBA" id="ARBA00023012"/>
    </source>
</evidence>
<dbReference type="Gene3D" id="1.10.8.500">
    <property type="entry name" value="HAMP domain in histidine kinase"/>
    <property type="match status" value="1"/>
</dbReference>
<feature type="transmembrane region" description="Helical" evidence="21">
    <location>
        <begin position="12"/>
        <end position="35"/>
    </location>
</feature>
<dbReference type="InterPro" id="IPR003660">
    <property type="entry name" value="HAMP_dom"/>
</dbReference>
<dbReference type="GO" id="GO:0000155">
    <property type="term" value="F:phosphorelay sensor kinase activity"/>
    <property type="evidence" value="ECO:0007669"/>
    <property type="project" value="InterPro"/>
</dbReference>
<dbReference type="SMART" id="SM00387">
    <property type="entry name" value="HATPase_c"/>
    <property type="match status" value="1"/>
</dbReference>
<dbReference type="Gene3D" id="1.10.287.130">
    <property type="match status" value="1"/>
</dbReference>